<gene>
    <name evidence="1" type="ORF">LPC04_02145</name>
</gene>
<comment type="caution">
    <text evidence="1">The sequence shown here is derived from an EMBL/GenBank/DDBJ whole genome shotgun (WGS) entry which is preliminary data.</text>
</comment>
<reference evidence="1" key="1">
    <citation type="submission" date="2021-11" db="EMBL/GenBank/DDBJ databases">
        <title>BS-T2-15 a new species belonging to the Comamonadaceae family isolated from the soil of a French oak forest.</title>
        <authorList>
            <person name="Mieszkin S."/>
            <person name="Alain K."/>
        </authorList>
    </citation>
    <scope>NUCLEOTIDE SEQUENCE</scope>
    <source>
        <strain evidence="1">BS-T2-15</strain>
    </source>
</reference>
<evidence type="ECO:0000313" key="2">
    <source>
        <dbReference type="Proteomes" id="UP001139353"/>
    </source>
</evidence>
<accession>A0A9X1YEF7</accession>
<organism evidence="1 2">
    <name type="scientific">Scleromatobacter humisilvae</name>
    <dbReference type="NCBI Taxonomy" id="2897159"/>
    <lineage>
        <taxon>Bacteria</taxon>
        <taxon>Pseudomonadati</taxon>
        <taxon>Pseudomonadota</taxon>
        <taxon>Betaproteobacteria</taxon>
        <taxon>Burkholderiales</taxon>
        <taxon>Sphaerotilaceae</taxon>
        <taxon>Scleromatobacter</taxon>
    </lineage>
</organism>
<proteinExistence type="predicted"/>
<dbReference type="Proteomes" id="UP001139353">
    <property type="component" value="Unassembled WGS sequence"/>
</dbReference>
<dbReference type="AlphaFoldDB" id="A0A9X1YEF7"/>
<evidence type="ECO:0000313" key="1">
    <source>
        <dbReference type="EMBL" id="MCK9684503.1"/>
    </source>
</evidence>
<dbReference type="Gene3D" id="3.30.450.40">
    <property type="match status" value="1"/>
</dbReference>
<name>A0A9X1YEF7_9BURK</name>
<dbReference type="SUPFAM" id="SSF55781">
    <property type="entry name" value="GAF domain-like"/>
    <property type="match status" value="1"/>
</dbReference>
<keyword evidence="2" id="KW-1185">Reference proteome</keyword>
<dbReference type="EMBL" id="JAJLJH010000001">
    <property type="protein sequence ID" value="MCK9684503.1"/>
    <property type="molecule type" value="Genomic_DNA"/>
</dbReference>
<dbReference type="InterPro" id="IPR029016">
    <property type="entry name" value="GAF-like_dom_sf"/>
</dbReference>
<protein>
    <recommendedName>
        <fullName evidence="3">GAF domain-containing protein</fullName>
    </recommendedName>
</protein>
<sequence length="175" mass="18843">MKDVDALLARIDDGLARGLIDQRAAAHYLGAHLSRRLYCSRVALWTLRESPGRADITRVGGHDALTDRPLADVVTLRIDAPSAWLGELLGGGIYASSNAAGDRRLVMQRDAYLAPQRVGALLQAVIGSGGRLCGFISCEQVATVRDWTSAEAALLRRVADAVSQRRTRRLALALA</sequence>
<dbReference type="RefSeq" id="WP_275680531.1">
    <property type="nucleotide sequence ID" value="NZ_JAJLJH010000001.1"/>
</dbReference>
<evidence type="ECO:0008006" key="3">
    <source>
        <dbReference type="Google" id="ProtNLM"/>
    </source>
</evidence>